<gene>
    <name evidence="1" type="ORF">GWK63_01520</name>
</gene>
<evidence type="ECO:0000313" key="2">
    <source>
        <dbReference type="Proteomes" id="UP000502533"/>
    </source>
</evidence>
<protein>
    <submittedName>
        <fullName evidence="1">Uncharacterized protein</fullName>
    </submittedName>
</protein>
<proteinExistence type="predicted"/>
<dbReference type="KEGG" id="kre:GWK63_01520"/>
<dbReference type="Proteomes" id="UP000502533">
    <property type="component" value="Chromosome"/>
</dbReference>
<dbReference type="RefSeq" id="WP_166498085.1">
    <property type="nucleotide sequence ID" value="NZ_CALMTF010000051.1"/>
</dbReference>
<dbReference type="GeneID" id="85020823"/>
<name>A0A181C756_9PROT</name>
<sequence length="57" mass="6507">MVQQSGSGRPDPRFVLRRNELPPSRRERLMRIGLRVVTVVLLAAALTDLVFRLVRHG</sequence>
<dbReference type="AlphaFoldDB" id="A0A181C756"/>
<keyword evidence="2" id="KW-1185">Reference proteome</keyword>
<evidence type="ECO:0000313" key="1">
    <source>
        <dbReference type="EMBL" id="QIP34352.1"/>
    </source>
</evidence>
<organism evidence="1 2">
    <name type="scientific">Komagataeibacter rhaeticus</name>
    <dbReference type="NCBI Taxonomy" id="215221"/>
    <lineage>
        <taxon>Bacteria</taxon>
        <taxon>Pseudomonadati</taxon>
        <taxon>Pseudomonadota</taxon>
        <taxon>Alphaproteobacteria</taxon>
        <taxon>Acetobacterales</taxon>
        <taxon>Acetobacteraceae</taxon>
        <taxon>Komagataeibacter</taxon>
    </lineage>
</organism>
<accession>A0A181C756</accession>
<reference evidence="1 2" key="1">
    <citation type="submission" date="2020-03" db="EMBL/GenBank/DDBJ databases">
        <title>Isolation of cellulose-producing strains, genome characterization and application of the synthesized cellulose films as an economical and sustainable material for piezoelectric sensor construction.</title>
        <authorList>
            <person name="Mangayil R.K."/>
        </authorList>
    </citation>
    <scope>NUCLEOTIDE SEQUENCE [LARGE SCALE GENOMIC DNA]</scope>
    <source>
        <strain evidence="1 2">ENS 9a1a</strain>
    </source>
</reference>
<dbReference type="EMBL" id="CP050139">
    <property type="protein sequence ID" value="QIP34352.1"/>
    <property type="molecule type" value="Genomic_DNA"/>
</dbReference>